<organism evidence="1 2">
    <name type="scientific">Metarhizium brunneum</name>
    <dbReference type="NCBI Taxonomy" id="500148"/>
    <lineage>
        <taxon>Eukaryota</taxon>
        <taxon>Fungi</taxon>
        <taxon>Dikarya</taxon>
        <taxon>Ascomycota</taxon>
        <taxon>Pezizomycotina</taxon>
        <taxon>Sordariomycetes</taxon>
        <taxon>Hypocreomycetidae</taxon>
        <taxon>Hypocreales</taxon>
        <taxon>Clavicipitaceae</taxon>
        <taxon>Metarhizium</taxon>
    </lineage>
</organism>
<sequence length="114" mass="12653">MLLFVVKERARNGLRPGNTTEKFQECMKPIRERVLGNLNFEPSVSLASDITTGAKFDLADMINTIIGGGKHGCDKDKCIIGPKEMSYIGNNSRWKGKQLDFHVPLQGAGFVDRI</sequence>
<dbReference type="AlphaFoldDB" id="A0A7D5YVQ7"/>
<name>A0A7D5YVQ7_9HYPO</name>
<protein>
    <submittedName>
        <fullName evidence="1">Uncharacterized protein</fullName>
    </submittedName>
</protein>
<dbReference type="RefSeq" id="XP_065985969.1">
    <property type="nucleotide sequence ID" value="XM_066129813.1"/>
</dbReference>
<gene>
    <name evidence="1" type="ORF">G6M90_00g018080</name>
</gene>
<evidence type="ECO:0000313" key="1">
    <source>
        <dbReference type="EMBL" id="QLI65485.1"/>
    </source>
</evidence>
<dbReference type="Proteomes" id="UP000510686">
    <property type="component" value="Chromosome 1"/>
</dbReference>
<dbReference type="GeneID" id="90967474"/>
<dbReference type="EMBL" id="CP058932">
    <property type="protein sequence ID" value="QLI65485.1"/>
    <property type="molecule type" value="Genomic_DNA"/>
</dbReference>
<keyword evidence="2" id="KW-1185">Reference proteome</keyword>
<accession>A0A7D5YVQ7</accession>
<evidence type="ECO:0000313" key="2">
    <source>
        <dbReference type="Proteomes" id="UP000510686"/>
    </source>
</evidence>
<proteinExistence type="predicted"/>
<dbReference type="KEGG" id="mbrn:90967474"/>
<reference evidence="1 2" key="1">
    <citation type="submission" date="2020-07" db="EMBL/GenBank/DDBJ databases">
        <title>Telomere length de novo assembly of all 7 chromosomes of the fungus, Metarhizium brunneum, using a novel assembly pipeline.</title>
        <authorList>
            <person name="Saud z."/>
            <person name="Kortsinoglou A."/>
            <person name="Kouvelis V.N."/>
            <person name="Butt T.M."/>
        </authorList>
    </citation>
    <scope>NUCLEOTIDE SEQUENCE [LARGE SCALE GENOMIC DNA]</scope>
    <source>
        <strain evidence="1 2">4556</strain>
    </source>
</reference>